<name>A0A8X6XM68_9ARAC</name>
<dbReference type="InterPro" id="IPR029526">
    <property type="entry name" value="PGBD"/>
</dbReference>
<sequence>MLLKFQIDLYGTVKLNRKEMPQELVKKKIAKNENIAFHRGKVTTMKWKDKKDVTALSTVHTNDMVDVQYHNKMIRKPTIVNDYSKNMGTVDNVKQYIGDYSIARKRDELIEKYSISETTPKRG</sequence>
<dbReference type="PANTHER" id="PTHR46599:SF3">
    <property type="entry name" value="PIGGYBAC TRANSPOSABLE ELEMENT-DERIVED PROTEIN 4"/>
    <property type="match status" value="1"/>
</dbReference>
<feature type="domain" description="PiggyBac transposable element-derived protein" evidence="1">
    <location>
        <begin position="2"/>
        <end position="106"/>
    </location>
</feature>
<comment type="caution">
    <text evidence="2">The sequence shown here is derived from an EMBL/GenBank/DDBJ whole genome shotgun (WGS) entry which is preliminary data.</text>
</comment>
<protein>
    <submittedName>
        <fullName evidence="2">PiggyBac transposable element-derived protein 4</fullName>
    </submittedName>
</protein>
<dbReference type="OrthoDB" id="6774885at2759"/>
<keyword evidence="3" id="KW-1185">Reference proteome</keyword>
<dbReference type="Pfam" id="PF13843">
    <property type="entry name" value="DDE_Tnp_1_7"/>
    <property type="match status" value="1"/>
</dbReference>
<evidence type="ECO:0000313" key="3">
    <source>
        <dbReference type="Proteomes" id="UP000886998"/>
    </source>
</evidence>
<accession>A0A8X6XM68</accession>
<organism evidence="2 3">
    <name type="scientific">Trichonephila inaurata madagascariensis</name>
    <dbReference type="NCBI Taxonomy" id="2747483"/>
    <lineage>
        <taxon>Eukaryota</taxon>
        <taxon>Metazoa</taxon>
        <taxon>Ecdysozoa</taxon>
        <taxon>Arthropoda</taxon>
        <taxon>Chelicerata</taxon>
        <taxon>Arachnida</taxon>
        <taxon>Araneae</taxon>
        <taxon>Araneomorphae</taxon>
        <taxon>Entelegynae</taxon>
        <taxon>Araneoidea</taxon>
        <taxon>Nephilidae</taxon>
        <taxon>Trichonephila</taxon>
        <taxon>Trichonephila inaurata</taxon>
    </lineage>
</organism>
<dbReference type="PANTHER" id="PTHR46599">
    <property type="entry name" value="PIGGYBAC TRANSPOSABLE ELEMENT-DERIVED PROTEIN 4"/>
    <property type="match status" value="1"/>
</dbReference>
<gene>
    <name evidence="2" type="primary">PGBD4_340</name>
    <name evidence="2" type="ORF">TNIN_479311</name>
</gene>
<dbReference type="Proteomes" id="UP000886998">
    <property type="component" value="Unassembled WGS sequence"/>
</dbReference>
<evidence type="ECO:0000313" key="2">
    <source>
        <dbReference type="EMBL" id="GFY56542.1"/>
    </source>
</evidence>
<reference evidence="2" key="1">
    <citation type="submission" date="2020-08" db="EMBL/GenBank/DDBJ databases">
        <title>Multicomponent nature underlies the extraordinary mechanical properties of spider dragline silk.</title>
        <authorList>
            <person name="Kono N."/>
            <person name="Nakamura H."/>
            <person name="Mori M."/>
            <person name="Yoshida Y."/>
            <person name="Ohtoshi R."/>
            <person name="Malay A.D."/>
            <person name="Moran D.A.P."/>
            <person name="Tomita M."/>
            <person name="Numata K."/>
            <person name="Arakawa K."/>
        </authorList>
    </citation>
    <scope>NUCLEOTIDE SEQUENCE</scope>
</reference>
<dbReference type="EMBL" id="BMAV01011026">
    <property type="protein sequence ID" value="GFY56542.1"/>
    <property type="molecule type" value="Genomic_DNA"/>
</dbReference>
<proteinExistence type="predicted"/>
<dbReference type="AlphaFoldDB" id="A0A8X6XM68"/>
<evidence type="ECO:0000259" key="1">
    <source>
        <dbReference type="Pfam" id="PF13843"/>
    </source>
</evidence>